<dbReference type="Proteomes" id="UP000761534">
    <property type="component" value="Unassembled WGS sequence"/>
</dbReference>
<evidence type="ECO:0000259" key="2">
    <source>
        <dbReference type="Pfam" id="PF00857"/>
    </source>
</evidence>
<dbReference type="AlphaFoldDB" id="A0A642VDD6"/>
<dbReference type="OrthoDB" id="1739143at2759"/>
<dbReference type="Pfam" id="PF00857">
    <property type="entry name" value="Isochorismatase"/>
    <property type="match status" value="1"/>
</dbReference>
<protein>
    <recommendedName>
        <fullName evidence="2">Isochorismatase-like domain-containing protein</fullName>
    </recommendedName>
</protein>
<name>A0A642VDD6_9ASCO</name>
<comment type="similarity">
    <text evidence="1">Belongs to the isochorismatase family.</text>
</comment>
<evidence type="ECO:0000313" key="3">
    <source>
        <dbReference type="EMBL" id="KAA8917399.1"/>
    </source>
</evidence>
<dbReference type="VEuPathDB" id="FungiDB:TRICI_000422"/>
<dbReference type="Gene3D" id="3.40.50.850">
    <property type="entry name" value="Isochorismatase-like"/>
    <property type="match status" value="1"/>
</dbReference>
<accession>A0A642VDD6</accession>
<comment type="caution">
    <text evidence="3">The sequence shown here is derived from an EMBL/GenBank/DDBJ whole genome shotgun (WGS) entry which is preliminary data.</text>
</comment>
<dbReference type="InterPro" id="IPR000868">
    <property type="entry name" value="Isochorismatase-like_dom"/>
</dbReference>
<evidence type="ECO:0000313" key="4">
    <source>
        <dbReference type="Proteomes" id="UP000761534"/>
    </source>
</evidence>
<evidence type="ECO:0000256" key="1">
    <source>
        <dbReference type="ARBA" id="ARBA00006336"/>
    </source>
</evidence>
<reference evidence="3" key="1">
    <citation type="journal article" date="2019" name="G3 (Bethesda)">
        <title>Genome Assemblies of Two Rare Opportunistic Yeast Pathogens: Diutina rugosa (syn. Candida rugosa) and Trichomonascus ciferrii (syn. Candida ciferrii).</title>
        <authorList>
            <person name="Mixao V."/>
            <person name="Saus E."/>
            <person name="Hansen A.P."/>
            <person name="Lass-Florl C."/>
            <person name="Gabaldon T."/>
        </authorList>
    </citation>
    <scope>NUCLEOTIDE SEQUENCE</scope>
    <source>
        <strain evidence="3">CBS 4856</strain>
    </source>
</reference>
<sequence length="132" mass="14650">MHPELKNDSPFSKLTEPIGTFEIGTPEAQLASFFQIDAQDTVVDKTRFSGTTGSSLEQIIKAQNIDTVVIVIMSTVYHLLDLDYNIFVITDSVVELPTSHNTEFIKVMMDTLPKMSLKTISLDQALVALEKS</sequence>
<gene>
    <name evidence="3" type="ORF">TRICI_000422</name>
</gene>
<dbReference type="EMBL" id="SWFS01000036">
    <property type="protein sequence ID" value="KAA8917399.1"/>
    <property type="molecule type" value="Genomic_DNA"/>
</dbReference>
<organism evidence="3 4">
    <name type="scientific">Trichomonascus ciferrii</name>
    <dbReference type="NCBI Taxonomy" id="44093"/>
    <lineage>
        <taxon>Eukaryota</taxon>
        <taxon>Fungi</taxon>
        <taxon>Dikarya</taxon>
        <taxon>Ascomycota</taxon>
        <taxon>Saccharomycotina</taxon>
        <taxon>Dipodascomycetes</taxon>
        <taxon>Dipodascales</taxon>
        <taxon>Trichomonascaceae</taxon>
        <taxon>Trichomonascus</taxon>
        <taxon>Trichomonascus ciferrii complex</taxon>
    </lineage>
</organism>
<proteinExistence type="inferred from homology"/>
<feature type="domain" description="Isochorismatase-like" evidence="2">
    <location>
        <begin position="17"/>
        <end position="109"/>
    </location>
</feature>
<dbReference type="SUPFAM" id="SSF52499">
    <property type="entry name" value="Isochorismatase-like hydrolases"/>
    <property type="match status" value="1"/>
</dbReference>
<keyword evidence="4" id="KW-1185">Reference proteome</keyword>
<dbReference type="InterPro" id="IPR036380">
    <property type="entry name" value="Isochorismatase-like_sf"/>
</dbReference>